<evidence type="ECO:0000313" key="1">
    <source>
        <dbReference type="EMBL" id="CAK9115110.1"/>
    </source>
</evidence>
<reference evidence="1 2" key="1">
    <citation type="submission" date="2024-02" db="EMBL/GenBank/DDBJ databases">
        <authorList>
            <person name="Chen Y."/>
            <person name="Shah S."/>
            <person name="Dougan E. K."/>
            <person name="Thang M."/>
            <person name="Chan C."/>
        </authorList>
    </citation>
    <scope>NUCLEOTIDE SEQUENCE [LARGE SCALE GENOMIC DNA]</scope>
</reference>
<sequence length="230" mass="26445">MTTHWNKQHRKYLACWELATKKLQLLKEADLVLYTSTALTKEELKQFHFRTITVRMYDNPGYQIGAVQAFKDGFGSKGVAEKWFAEYDWVVRVNPDVLIFDDQWLLETMQNSSIDGMFQNCGNCRVHSDFFVLRPSAVNHTLVDTAKDINAEQHLTFSLVNILKVSQRWVWIEGGQPAKPQGCRITGSRSPAVHNHSLANYCPDYFRVRDEQLPRGKGHLPWGKAECGNQ</sequence>
<gene>
    <name evidence="1" type="ORF">CCMP2556_LOCUS53213</name>
</gene>
<accession>A0ABP0SSF0</accession>
<dbReference type="EMBL" id="CAXAMN010028095">
    <property type="protein sequence ID" value="CAK9115110.1"/>
    <property type="molecule type" value="Genomic_DNA"/>
</dbReference>
<proteinExistence type="predicted"/>
<comment type="caution">
    <text evidence="1">The sequence shown here is derived from an EMBL/GenBank/DDBJ whole genome shotgun (WGS) entry which is preliminary data.</text>
</comment>
<dbReference type="Proteomes" id="UP001642484">
    <property type="component" value="Unassembled WGS sequence"/>
</dbReference>
<organism evidence="1 2">
    <name type="scientific">Durusdinium trenchii</name>
    <dbReference type="NCBI Taxonomy" id="1381693"/>
    <lineage>
        <taxon>Eukaryota</taxon>
        <taxon>Sar</taxon>
        <taxon>Alveolata</taxon>
        <taxon>Dinophyceae</taxon>
        <taxon>Suessiales</taxon>
        <taxon>Symbiodiniaceae</taxon>
        <taxon>Durusdinium</taxon>
    </lineage>
</organism>
<evidence type="ECO:0000313" key="2">
    <source>
        <dbReference type="Proteomes" id="UP001642484"/>
    </source>
</evidence>
<protein>
    <submittedName>
        <fullName evidence="1">Uncharacterized protein</fullName>
    </submittedName>
</protein>
<name>A0ABP0SSF0_9DINO</name>
<keyword evidence="2" id="KW-1185">Reference proteome</keyword>